<keyword evidence="3" id="KW-1185">Reference proteome</keyword>
<proteinExistence type="predicted"/>
<dbReference type="InParanoid" id="A0A0H2RPE7"/>
<accession>A0A0H2RPE7</accession>
<dbReference type="AlphaFoldDB" id="A0A0H2RPE7"/>
<evidence type="ECO:0000313" key="3">
    <source>
        <dbReference type="Proteomes" id="UP000053477"/>
    </source>
</evidence>
<dbReference type="Gene3D" id="1.20.1480.30">
    <property type="entry name" value="Designed four-helix bundle protein"/>
    <property type="match status" value="1"/>
</dbReference>
<sequence>MPPSKPSFLTNQANHVTGFMGNLTVFMTKNVNVQNDFVSNALTNQPSLDPGLNKNLKLAVNSVSPRVVSVRKSFETVETAISDLKHSKNTSLVLEWRDIVKDYKRVLTSSGGLALHGAGQIQDFLDTIMPYLLEENDDIAGKQGELENYRKVLKEGGKEARNFSDSLDEISQRVGDFKEKWADHTDEVVTHIRQTIEQLEKDLESLSHSMQEVRKGVASIKSSAHADLGNEPSKAMVKHHKSEVKREIKEAERESKRQIKSEQTVAKNADSINSKTDGLMVVWNLINDDINVIETQLKTCVAGRSPVLFRQRVSKLQGQYQGLEDSLRKYATALSLEPTDNSGRSSLFRVFTRLIPGSK</sequence>
<evidence type="ECO:0000256" key="1">
    <source>
        <dbReference type="SAM" id="Coils"/>
    </source>
</evidence>
<protein>
    <submittedName>
        <fullName evidence="2">Uncharacterized protein</fullName>
    </submittedName>
</protein>
<name>A0A0H2RPE7_9AGAM</name>
<feature type="coiled-coil region" evidence="1">
    <location>
        <begin position="189"/>
        <end position="261"/>
    </location>
</feature>
<reference evidence="2 3" key="1">
    <citation type="submission" date="2015-04" db="EMBL/GenBank/DDBJ databases">
        <title>Complete genome sequence of Schizopora paradoxa KUC8140, a cosmopolitan wood degrader in East Asia.</title>
        <authorList>
            <consortium name="DOE Joint Genome Institute"/>
            <person name="Min B."/>
            <person name="Park H."/>
            <person name="Jang Y."/>
            <person name="Kim J.-J."/>
            <person name="Kim K.H."/>
            <person name="Pangilinan J."/>
            <person name="Lipzen A."/>
            <person name="Riley R."/>
            <person name="Grigoriev I.V."/>
            <person name="Spatafora J.W."/>
            <person name="Choi I.-G."/>
        </authorList>
    </citation>
    <scope>NUCLEOTIDE SEQUENCE [LARGE SCALE GENOMIC DNA]</scope>
    <source>
        <strain evidence="2 3">KUC8140</strain>
    </source>
</reference>
<gene>
    <name evidence="2" type="ORF">SCHPADRAFT_997336</name>
</gene>
<evidence type="ECO:0000313" key="2">
    <source>
        <dbReference type="EMBL" id="KLO13437.1"/>
    </source>
</evidence>
<dbReference type="SUPFAM" id="SSF58100">
    <property type="entry name" value="Bacterial hemolysins"/>
    <property type="match status" value="1"/>
</dbReference>
<keyword evidence="1" id="KW-0175">Coiled coil</keyword>
<dbReference type="Proteomes" id="UP000053477">
    <property type="component" value="Unassembled WGS sequence"/>
</dbReference>
<dbReference type="EMBL" id="KQ085959">
    <property type="protein sequence ID" value="KLO13437.1"/>
    <property type="molecule type" value="Genomic_DNA"/>
</dbReference>
<organism evidence="2 3">
    <name type="scientific">Schizopora paradoxa</name>
    <dbReference type="NCBI Taxonomy" id="27342"/>
    <lineage>
        <taxon>Eukaryota</taxon>
        <taxon>Fungi</taxon>
        <taxon>Dikarya</taxon>
        <taxon>Basidiomycota</taxon>
        <taxon>Agaricomycotina</taxon>
        <taxon>Agaricomycetes</taxon>
        <taxon>Hymenochaetales</taxon>
        <taxon>Schizoporaceae</taxon>
        <taxon>Schizopora</taxon>
    </lineage>
</organism>